<dbReference type="InterPro" id="IPR006689">
    <property type="entry name" value="Small_GTPase_ARF/SAR"/>
</dbReference>
<keyword evidence="3 4" id="KW-0342">GTP-binding</keyword>
<dbReference type="CDD" id="cd04159">
    <property type="entry name" value="Arl10_like"/>
    <property type="match status" value="1"/>
</dbReference>
<feature type="binding site" evidence="4">
    <location>
        <begin position="31"/>
        <end position="38"/>
    </location>
    <ligand>
        <name>GTP</name>
        <dbReference type="ChEBI" id="CHEBI:37565"/>
    </ligand>
</feature>
<dbReference type="Pfam" id="PF00025">
    <property type="entry name" value="Arf"/>
    <property type="match status" value="1"/>
</dbReference>
<keyword evidence="8" id="KW-1185">Reference proteome</keyword>
<evidence type="ECO:0000313" key="7">
    <source>
        <dbReference type="EMBL" id="CDO57808.1"/>
    </source>
</evidence>
<dbReference type="Proteomes" id="UP000242525">
    <property type="component" value="Unassembled WGS sequence"/>
</dbReference>
<keyword evidence="5" id="KW-0479">Metal-binding</keyword>
<dbReference type="PANTHER" id="PTHR45732:SF7">
    <property type="entry name" value="ADP-RIBOSYLATION FACTOR-LIKE PROTEIN 8"/>
    <property type="match status" value="1"/>
</dbReference>
<evidence type="ECO:0000256" key="6">
    <source>
        <dbReference type="RuleBase" id="RU003925"/>
    </source>
</evidence>
<feature type="binding site" evidence="5">
    <location>
        <position position="56"/>
    </location>
    <ligand>
        <name>Mg(2+)</name>
        <dbReference type="ChEBI" id="CHEBI:18420"/>
    </ligand>
</feature>
<dbReference type="PANTHER" id="PTHR45732">
    <property type="entry name" value="ADP-RIBOSYLATION FACTOR-LIKE PROTEIN 8"/>
    <property type="match status" value="1"/>
</dbReference>
<gene>
    <name evidence="7" type="ORF">BN980_GECA25s00890g</name>
</gene>
<proteinExistence type="inferred from homology"/>
<dbReference type="InterPro" id="IPR044154">
    <property type="entry name" value="Arl8a/8b"/>
</dbReference>
<evidence type="ECO:0000256" key="2">
    <source>
        <dbReference type="ARBA" id="ARBA00022741"/>
    </source>
</evidence>
<evidence type="ECO:0000256" key="3">
    <source>
        <dbReference type="ARBA" id="ARBA00023134"/>
    </source>
</evidence>
<dbReference type="PROSITE" id="PS51419">
    <property type="entry name" value="RAB"/>
    <property type="match status" value="1"/>
</dbReference>
<keyword evidence="2 4" id="KW-0547">Nucleotide-binding</keyword>
<organism evidence="7 8">
    <name type="scientific">Geotrichum candidum</name>
    <name type="common">Oospora lactis</name>
    <name type="synonym">Dipodascus geotrichum</name>
    <dbReference type="NCBI Taxonomy" id="1173061"/>
    <lineage>
        <taxon>Eukaryota</taxon>
        <taxon>Fungi</taxon>
        <taxon>Dikarya</taxon>
        <taxon>Ascomycota</taxon>
        <taxon>Saccharomycotina</taxon>
        <taxon>Dipodascomycetes</taxon>
        <taxon>Dipodascales</taxon>
        <taxon>Dipodascaceae</taxon>
        <taxon>Geotrichum</taxon>
    </lineage>
</organism>
<feature type="binding site" evidence="4">
    <location>
        <begin position="134"/>
        <end position="137"/>
    </location>
    <ligand>
        <name>GTP</name>
        <dbReference type="ChEBI" id="CHEBI:37565"/>
    </ligand>
</feature>
<reference evidence="7" key="1">
    <citation type="submission" date="2014-03" db="EMBL/GenBank/DDBJ databases">
        <authorList>
            <person name="Casaregola S."/>
        </authorList>
    </citation>
    <scope>NUCLEOTIDE SEQUENCE [LARGE SCALE GENOMIC DNA]</scope>
    <source>
        <strain evidence="7">CLIB 918</strain>
    </source>
</reference>
<evidence type="ECO:0000256" key="1">
    <source>
        <dbReference type="ARBA" id="ARBA00010290"/>
    </source>
</evidence>
<dbReference type="GO" id="GO:0098852">
    <property type="term" value="C:lytic vacuole membrane"/>
    <property type="evidence" value="ECO:0007669"/>
    <property type="project" value="TreeGrafter"/>
</dbReference>
<dbReference type="SMART" id="SM00177">
    <property type="entry name" value="ARF"/>
    <property type="match status" value="1"/>
</dbReference>
<dbReference type="NCBIfam" id="TIGR00231">
    <property type="entry name" value="small_GTP"/>
    <property type="match status" value="1"/>
</dbReference>
<dbReference type="OrthoDB" id="2011769at2759"/>
<dbReference type="EMBL" id="CCBN010000025">
    <property type="protein sequence ID" value="CDO57808.1"/>
    <property type="molecule type" value="Genomic_DNA"/>
</dbReference>
<dbReference type="GO" id="GO:0015031">
    <property type="term" value="P:protein transport"/>
    <property type="evidence" value="ECO:0007669"/>
    <property type="project" value="InterPro"/>
</dbReference>
<dbReference type="SUPFAM" id="SSF52540">
    <property type="entry name" value="P-loop containing nucleoside triphosphate hydrolases"/>
    <property type="match status" value="1"/>
</dbReference>
<feature type="binding site" evidence="4">
    <location>
        <position position="78"/>
    </location>
    <ligand>
        <name>GTP</name>
        <dbReference type="ChEBI" id="CHEBI:37565"/>
    </ligand>
</feature>
<evidence type="ECO:0000313" key="8">
    <source>
        <dbReference type="Proteomes" id="UP000242525"/>
    </source>
</evidence>
<dbReference type="FunFam" id="3.40.50.300:FF:001120">
    <property type="entry name" value="ADP-ribosylation factor family"/>
    <property type="match status" value="1"/>
</dbReference>
<dbReference type="SMART" id="SM00178">
    <property type="entry name" value="SAR"/>
    <property type="match status" value="1"/>
</dbReference>
<dbReference type="InterPro" id="IPR005225">
    <property type="entry name" value="Small_GTP-bd"/>
</dbReference>
<comment type="caution">
    <text evidence="7">The sequence shown here is derived from an EMBL/GenBank/DDBJ whole genome shotgun (WGS) entry which is preliminary data.</text>
</comment>
<dbReference type="STRING" id="1173061.A0A0J9XJS7"/>
<accession>A0A0J9XJS7</accession>
<dbReference type="GO" id="GO:0003924">
    <property type="term" value="F:GTPase activity"/>
    <property type="evidence" value="ECO:0007669"/>
    <property type="project" value="InterPro"/>
</dbReference>
<feature type="binding site" evidence="5">
    <location>
        <position position="38"/>
    </location>
    <ligand>
        <name>Mg(2+)</name>
        <dbReference type="ChEBI" id="CHEBI:18420"/>
    </ligand>
</feature>
<keyword evidence="5" id="KW-0460">Magnesium</keyword>
<sequence>MTNSPWTWFRSLYNYLISLFWSTELDITLLGLQNAGKTSLLRVLTGDKFTPDSIPTVGFAMKRVKMGNVVLKCWDLGGQPRFRSMWERYCRGVNAIVFVLDAADLSAIPNAKAELHSLVEKESLKEIPILILANKNDLEQALTEEQVIEELDLASIKEHQVSCYSISVKEANNLNSVLSWLISKSK</sequence>
<dbReference type="AlphaFoldDB" id="A0A0J9XJS7"/>
<dbReference type="PRINTS" id="PR00328">
    <property type="entry name" value="SAR1GTPBP"/>
</dbReference>
<dbReference type="GO" id="GO:0005525">
    <property type="term" value="F:GTP binding"/>
    <property type="evidence" value="ECO:0007669"/>
    <property type="project" value="UniProtKB-KW"/>
</dbReference>
<dbReference type="SMART" id="SM00175">
    <property type="entry name" value="RAB"/>
    <property type="match status" value="1"/>
</dbReference>
<dbReference type="InterPro" id="IPR027417">
    <property type="entry name" value="P-loop_NTPase"/>
</dbReference>
<name>A0A0J9XJS7_GEOCN</name>
<dbReference type="Gene3D" id="3.40.50.300">
    <property type="entry name" value="P-loop containing nucleotide triphosphate hydrolases"/>
    <property type="match status" value="1"/>
</dbReference>
<evidence type="ECO:0000256" key="4">
    <source>
        <dbReference type="PIRSR" id="PIRSR606689-1"/>
    </source>
</evidence>
<protein>
    <submittedName>
        <fullName evidence="7">Similar to Saccharomyces cerevisiae YBR164C ARL1 Soluble GTPase with a role in regulation of membrane traffic</fullName>
    </submittedName>
</protein>
<comment type="similarity">
    <text evidence="1 6">Belongs to the small GTPase superfamily. Arf family.</text>
</comment>
<dbReference type="GO" id="GO:0046872">
    <property type="term" value="F:metal ion binding"/>
    <property type="evidence" value="ECO:0007669"/>
    <property type="project" value="UniProtKB-KW"/>
</dbReference>
<dbReference type="PROSITE" id="PS51417">
    <property type="entry name" value="ARF"/>
    <property type="match status" value="1"/>
</dbReference>
<evidence type="ECO:0000256" key="5">
    <source>
        <dbReference type="PIRSR" id="PIRSR606689-2"/>
    </source>
</evidence>